<dbReference type="AlphaFoldDB" id="A0A0B7BE87"/>
<evidence type="ECO:0000259" key="3">
    <source>
        <dbReference type="PROSITE" id="PS51841"/>
    </source>
</evidence>
<dbReference type="Gene3D" id="2.60.40.1260">
    <property type="entry name" value="Lamin Tail domain"/>
    <property type="match status" value="1"/>
</dbReference>
<keyword evidence="1" id="KW-0175">Coiled coil</keyword>
<feature type="region of interest" description="Disordered" evidence="2">
    <location>
        <begin position="252"/>
        <end position="271"/>
    </location>
</feature>
<dbReference type="Pfam" id="PF00932">
    <property type="entry name" value="LTD"/>
    <property type="match status" value="1"/>
</dbReference>
<dbReference type="GO" id="GO:0005737">
    <property type="term" value="C:cytoplasm"/>
    <property type="evidence" value="ECO:0007669"/>
    <property type="project" value="TreeGrafter"/>
</dbReference>
<gene>
    <name evidence="4" type="primary">ORF182158</name>
    <name evidence="5" type="synonym">ORF182177</name>
</gene>
<evidence type="ECO:0000313" key="5">
    <source>
        <dbReference type="EMBL" id="CEK91311.1"/>
    </source>
</evidence>
<evidence type="ECO:0000256" key="2">
    <source>
        <dbReference type="SAM" id="MobiDB-lite"/>
    </source>
</evidence>
<dbReference type="GO" id="GO:0005635">
    <property type="term" value="C:nuclear envelope"/>
    <property type="evidence" value="ECO:0007669"/>
    <property type="project" value="TreeGrafter"/>
</dbReference>
<dbReference type="PROSITE" id="PS51841">
    <property type="entry name" value="LTD"/>
    <property type="match status" value="1"/>
</dbReference>
<sequence>MEYLFEKPEIYSKQSPPTHLQDKEGLQLLDDRLPPNVDHARELSHQVNDVNTSAFWRSSKHLHEEMSTLKNIYETELEKLRKEIEAYANERNSLQTQCRNQQTHIWELQSKLSLETDKNNTLLDEINVLHRKIGHLDSELQDTHLSLQQPEGSFNQLQESVNDLSMEVNHWKQRYEHEHLTNQEMDKKLQQMMNKADFSEQLHGQQIKYYQARLDIASATILNLETQIQDNKSAKMDISEMQNQITDKEKTEHNNCQMESNQQHSSNVTDLQKSTLKDATTEKHDNPEDNIQQLIRKFRDACDKMAVELSNVGEDEESRSVVNSEIEKLKVLLENEEKRLDVPVSIVSVPISQTKELNTAGVNEPLSTSFSEILLEIAHGKHNSGINSNLHQTLTDGATRETTAISQVLTSIPRITASSSLPVTLFRSTDYDLRSSYPYESGITSSLYPYEPSPPLDTFYIPDELHSVDGGSLASPTSGLHMPEVLPMTEPRYNYSPSTDQKQLYADRSLPLTSQVLDPIHASKNFIQGHRISTDNNGVEEAQTKENESILNTTNYEPSNDYDLPNEISHKNLPKDTLISASRPTSNPHKRQISSAGDYTDSTSSAIGDLKILEVSTDGKFVTILNDGPTVFELGGYMIQQIVGGYPVAVFRFPADTKFSSDSTITLWSAKNDPSVHNPPTDFFLKDQKKWVSGPQCTTVLCRANGEVVAWTLATHRFTKDAFLETSTHKESIDENDKNSSKYIEDIDTNNGDILKELKLDVGPKPDPVYLRRAKKQLPSLVPSKHPHGLNTVSPVHPHTGQPRPFFFGNDNSTYSRQSRTQTIRPDYIPCLPQKKYRSLRIGSKISRTIGSGQRTRSLAVEENEELSTKCVSTIGKTCEGPSPFMRPHSRFDSGLKQVCSQHHLDFLPPMPCAPQSAC</sequence>
<dbReference type="SUPFAM" id="SSF74853">
    <property type="entry name" value="Lamin A/C globular tail domain"/>
    <property type="match status" value="1"/>
</dbReference>
<feature type="region of interest" description="Disordered" evidence="2">
    <location>
        <begin position="578"/>
        <end position="600"/>
    </location>
</feature>
<dbReference type="InterPro" id="IPR042840">
    <property type="entry name" value="LMNTD1"/>
</dbReference>
<dbReference type="EMBL" id="HACG01044446">
    <property type="protein sequence ID" value="CEK91311.1"/>
    <property type="molecule type" value="Transcribed_RNA"/>
</dbReference>
<proteinExistence type="predicted"/>
<accession>A0A0B7BE87</accession>
<feature type="coiled-coil region" evidence="1">
    <location>
        <begin position="154"/>
        <end position="251"/>
    </location>
</feature>
<feature type="compositionally biased region" description="Polar residues" evidence="2">
    <location>
        <begin position="579"/>
        <end position="600"/>
    </location>
</feature>
<protein>
    <recommendedName>
        <fullName evidence="3">LTD domain-containing protein</fullName>
    </recommendedName>
</protein>
<dbReference type="InterPro" id="IPR036415">
    <property type="entry name" value="Lamin_tail_dom_sf"/>
</dbReference>
<dbReference type="Gene3D" id="1.20.5.1160">
    <property type="entry name" value="Vasodilator-stimulated phosphoprotein"/>
    <property type="match status" value="1"/>
</dbReference>
<evidence type="ECO:0000313" key="4">
    <source>
        <dbReference type="EMBL" id="CEK91308.1"/>
    </source>
</evidence>
<feature type="domain" description="LTD" evidence="3">
    <location>
        <begin position="598"/>
        <end position="720"/>
    </location>
</feature>
<dbReference type="InterPro" id="IPR001322">
    <property type="entry name" value="Lamin_tail_dom"/>
</dbReference>
<name>A0A0B7BE87_9EUPU</name>
<feature type="coiled-coil region" evidence="1">
    <location>
        <begin position="63"/>
        <end position="97"/>
    </location>
</feature>
<dbReference type="SUPFAM" id="SSF90257">
    <property type="entry name" value="Myosin rod fragments"/>
    <property type="match status" value="1"/>
</dbReference>
<evidence type="ECO:0000256" key="1">
    <source>
        <dbReference type="SAM" id="Coils"/>
    </source>
</evidence>
<feature type="compositionally biased region" description="Polar residues" evidence="2">
    <location>
        <begin position="254"/>
        <end position="271"/>
    </location>
</feature>
<dbReference type="EMBL" id="HACG01044443">
    <property type="protein sequence ID" value="CEK91308.1"/>
    <property type="molecule type" value="Transcribed_RNA"/>
</dbReference>
<dbReference type="PANTHER" id="PTHR47012">
    <property type="entry name" value="LAMIN TAIL DOMAIN-CONTAINING PROTEIN 1"/>
    <property type="match status" value="1"/>
</dbReference>
<organism evidence="4">
    <name type="scientific">Arion vulgaris</name>
    <dbReference type="NCBI Taxonomy" id="1028688"/>
    <lineage>
        <taxon>Eukaryota</taxon>
        <taxon>Metazoa</taxon>
        <taxon>Spiralia</taxon>
        <taxon>Lophotrochozoa</taxon>
        <taxon>Mollusca</taxon>
        <taxon>Gastropoda</taxon>
        <taxon>Heterobranchia</taxon>
        <taxon>Euthyneura</taxon>
        <taxon>Panpulmonata</taxon>
        <taxon>Eupulmonata</taxon>
        <taxon>Stylommatophora</taxon>
        <taxon>Helicina</taxon>
        <taxon>Arionoidea</taxon>
        <taxon>Arionidae</taxon>
        <taxon>Arion</taxon>
    </lineage>
</organism>
<reference evidence="4" key="1">
    <citation type="submission" date="2014-12" db="EMBL/GenBank/DDBJ databases">
        <title>Insight into the proteome of Arion vulgaris.</title>
        <authorList>
            <person name="Aradska J."/>
            <person name="Bulat T."/>
            <person name="Smidak R."/>
            <person name="Sarate P."/>
            <person name="Gangsoo J."/>
            <person name="Sialana F."/>
            <person name="Bilban M."/>
            <person name="Lubec G."/>
        </authorList>
    </citation>
    <scope>NUCLEOTIDE SEQUENCE</scope>
    <source>
        <tissue evidence="4">Skin</tissue>
    </source>
</reference>
<dbReference type="PANTHER" id="PTHR47012:SF3">
    <property type="entry name" value="LAMIN TAIL DOMAIN CONTAINING 1"/>
    <property type="match status" value="1"/>
</dbReference>